<evidence type="ECO:0000313" key="3">
    <source>
        <dbReference type="EMBL" id="SVA73537.1"/>
    </source>
</evidence>
<dbReference type="GO" id="GO:0005886">
    <property type="term" value="C:plasma membrane"/>
    <property type="evidence" value="ECO:0007669"/>
    <property type="project" value="TreeGrafter"/>
</dbReference>
<organism evidence="3">
    <name type="scientific">marine metagenome</name>
    <dbReference type="NCBI Taxonomy" id="408172"/>
    <lineage>
        <taxon>unclassified sequences</taxon>
        <taxon>metagenomes</taxon>
        <taxon>ecological metagenomes</taxon>
    </lineage>
</organism>
<dbReference type="InterPro" id="IPR012349">
    <property type="entry name" value="Split_barrel_FMN-bd"/>
</dbReference>
<dbReference type="AlphaFoldDB" id="A0A381YAT3"/>
<evidence type="ECO:0008006" key="4">
    <source>
        <dbReference type="Google" id="ProtNLM"/>
    </source>
</evidence>
<comment type="similarity">
    <text evidence="1">Belongs to the F420H(2)-dependent quinone reductase family.</text>
</comment>
<dbReference type="GO" id="GO:0070967">
    <property type="term" value="F:coenzyme F420 binding"/>
    <property type="evidence" value="ECO:0007669"/>
    <property type="project" value="TreeGrafter"/>
</dbReference>
<protein>
    <recommendedName>
        <fullName evidence="4">Nitroreductase family deazaflavin-dependent oxidoreductase</fullName>
    </recommendedName>
</protein>
<proteinExistence type="inferred from homology"/>
<comment type="catalytic activity">
    <reaction evidence="2">
        <text>oxidized coenzyme F420-(gamma-L-Glu)(n) + a quinol + H(+) = reduced coenzyme F420-(gamma-L-Glu)(n) + a quinone</text>
        <dbReference type="Rhea" id="RHEA:39663"/>
        <dbReference type="Rhea" id="RHEA-COMP:12939"/>
        <dbReference type="Rhea" id="RHEA-COMP:14378"/>
        <dbReference type="ChEBI" id="CHEBI:15378"/>
        <dbReference type="ChEBI" id="CHEBI:24646"/>
        <dbReference type="ChEBI" id="CHEBI:132124"/>
        <dbReference type="ChEBI" id="CHEBI:133980"/>
        <dbReference type="ChEBI" id="CHEBI:139511"/>
    </reaction>
</comment>
<dbReference type="NCBIfam" id="TIGR00026">
    <property type="entry name" value="hi_GC_TIGR00026"/>
    <property type="match status" value="1"/>
</dbReference>
<dbReference type="Gene3D" id="2.30.110.10">
    <property type="entry name" value="Electron Transport, Fmn-binding Protein, Chain A"/>
    <property type="match status" value="1"/>
</dbReference>
<name>A0A381YAT3_9ZZZZ</name>
<dbReference type="Pfam" id="PF04075">
    <property type="entry name" value="F420H2_quin_red"/>
    <property type="match status" value="1"/>
</dbReference>
<evidence type="ECO:0000256" key="2">
    <source>
        <dbReference type="ARBA" id="ARBA00049106"/>
    </source>
</evidence>
<gene>
    <name evidence="3" type="ORF">METZ01_LOCUS126391</name>
</gene>
<sequence>MTDDESKNKINKKPLAPRLYPTSKFMFRLFTRSQAFIFKLSRGYLWKTINGSEICVIKMKGVKTGKIRSIPLMLVPFEEGVVLVASLGGADIHPTWYWNLKANPEIIAYVGSKKLSLVAQQVDDEKKSELWPLICSCYPDYDKYQKRTKRNIPVFNCQPG</sequence>
<accession>A0A381YAT3</accession>
<dbReference type="GO" id="GO:0016491">
    <property type="term" value="F:oxidoreductase activity"/>
    <property type="evidence" value="ECO:0007669"/>
    <property type="project" value="InterPro"/>
</dbReference>
<evidence type="ECO:0000256" key="1">
    <source>
        <dbReference type="ARBA" id="ARBA00008710"/>
    </source>
</evidence>
<dbReference type="InterPro" id="IPR004378">
    <property type="entry name" value="F420H2_quin_Rdtase"/>
</dbReference>
<dbReference type="EMBL" id="UINC01017670">
    <property type="protein sequence ID" value="SVA73537.1"/>
    <property type="molecule type" value="Genomic_DNA"/>
</dbReference>
<dbReference type="PANTHER" id="PTHR39428">
    <property type="entry name" value="F420H(2)-DEPENDENT QUINONE REDUCTASE RV1261C"/>
    <property type="match status" value="1"/>
</dbReference>
<dbReference type="PANTHER" id="PTHR39428:SF3">
    <property type="entry name" value="DEAZAFLAVIN-DEPENDENT NITROREDUCTASE"/>
    <property type="match status" value="1"/>
</dbReference>
<reference evidence="3" key="1">
    <citation type="submission" date="2018-05" db="EMBL/GenBank/DDBJ databases">
        <authorList>
            <person name="Lanie J.A."/>
            <person name="Ng W.-L."/>
            <person name="Kazmierczak K.M."/>
            <person name="Andrzejewski T.M."/>
            <person name="Davidsen T.M."/>
            <person name="Wayne K.J."/>
            <person name="Tettelin H."/>
            <person name="Glass J.I."/>
            <person name="Rusch D."/>
            <person name="Podicherti R."/>
            <person name="Tsui H.-C.T."/>
            <person name="Winkler M.E."/>
        </authorList>
    </citation>
    <scope>NUCLEOTIDE SEQUENCE</scope>
</reference>